<dbReference type="RefSeq" id="WP_329780390.1">
    <property type="nucleotide sequence ID" value="NZ_JAYJJR010000016.1"/>
</dbReference>
<keyword evidence="2" id="KW-1185">Reference proteome</keyword>
<protein>
    <submittedName>
        <fullName evidence="1">Uncharacterized protein</fullName>
    </submittedName>
</protein>
<sequence>MGRHDIGVDDRVRFTSDAVRKFREADGRRRFTVLAVRHTPGFAYWDCELDDGSTWANQWLERLNC</sequence>
<evidence type="ECO:0000313" key="2">
    <source>
        <dbReference type="Proteomes" id="UP001299596"/>
    </source>
</evidence>
<dbReference type="Proteomes" id="UP001299596">
    <property type="component" value="Unassembled WGS sequence"/>
</dbReference>
<name>A0ABU5XM90_9MYCO</name>
<evidence type="ECO:0000313" key="1">
    <source>
        <dbReference type="EMBL" id="MEB3023391.1"/>
    </source>
</evidence>
<comment type="caution">
    <text evidence="1">The sequence shown here is derived from an EMBL/GenBank/DDBJ whole genome shotgun (WGS) entry which is preliminary data.</text>
</comment>
<accession>A0ABU5XM90</accession>
<proteinExistence type="predicted"/>
<reference evidence="1 2" key="1">
    <citation type="submission" date="2023-12" db="EMBL/GenBank/DDBJ databases">
        <title>Description of new species of Mycobacterium terrae complex isolated from sewage at the Sao Paulo Zoological Park Foundation in Brazil.</title>
        <authorList>
            <person name="Romagnoli C.L."/>
            <person name="Conceicao E.C."/>
            <person name="Machado E."/>
            <person name="Barreto L.B.P.F."/>
            <person name="Sharma A."/>
            <person name="Silva N.M."/>
            <person name="Marques L.E."/>
            <person name="Juliana M.A."/>
            <person name="Lourenco M.C.S."/>
            <person name="Digiampietri L.A."/>
            <person name="Suffys P.N."/>
            <person name="Viana-Niero C."/>
        </authorList>
    </citation>
    <scope>NUCLEOTIDE SEQUENCE [LARGE SCALE GENOMIC DNA]</scope>
    <source>
        <strain evidence="1 2">MYC098</strain>
    </source>
</reference>
<organism evidence="1 2">
    <name type="scientific">[Mycobacterium] crassicus</name>
    <dbReference type="NCBI Taxonomy" id="2872309"/>
    <lineage>
        <taxon>Bacteria</taxon>
        <taxon>Bacillati</taxon>
        <taxon>Actinomycetota</taxon>
        <taxon>Actinomycetes</taxon>
        <taxon>Mycobacteriales</taxon>
        <taxon>Mycobacteriaceae</taxon>
        <taxon>Mycolicibacter</taxon>
    </lineage>
</organism>
<dbReference type="EMBL" id="JAYJJR010000016">
    <property type="protein sequence ID" value="MEB3023391.1"/>
    <property type="molecule type" value="Genomic_DNA"/>
</dbReference>
<gene>
    <name evidence="1" type="ORF">K6T79_20335</name>
</gene>